<evidence type="ECO:0000256" key="2">
    <source>
        <dbReference type="SAM" id="Phobius"/>
    </source>
</evidence>
<dbReference type="Pfam" id="PF13413">
    <property type="entry name" value="HTH_25"/>
    <property type="match status" value="1"/>
</dbReference>
<dbReference type="InterPro" id="IPR050400">
    <property type="entry name" value="Bact_Cytoskel_RodZ"/>
</dbReference>
<name>A0A1Z9Z2S3_9GAMM</name>
<comment type="caution">
    <text evidence="4">The sequence shown here is derived from an EMBL/GenBank/DDBJ whole genome shotgun (WGS) entry which is preliminary data.</text>
</comment>
<dbReference type="InterPro" id="IPR010982">
    <property type="entry name" value="Lambda_DNA-bd_dom_sf"/>
</dbReference>
<dbReference type="Gene3D" id="1.10.260.40">
    <property type="entry name" value="lambda repressor-like DNA-binding domains"/>
    <property type="match status" value="1"/>
</dbReference>
<dbReference type="Proteomes" id="UP000196536">
    <property type="component" value="Unassembled WGS sequence"/>
</dbReference>
<accession>A0A1Z9Z2S3</accession>
<feature type="domain" description="Cytoskeleton protein RodZ-like C-terminal" evidence="3">
    <location>
        <begin position="193"/>
        <end position="257"/>
    </location>
</feature>
<keyword evidence="2" id="KW-0812">Transmembrane</keyword>
<dbReference type="EMBL" id="NEXX01000001">
    <property type="protein sequence ID" value="OUY08760.1"/>
    <property type="molecule type" value="Genomic_DNA"/>
</dbReference>
<dbReference type="InterPro" id="IPR025194">
    <property type="entry name" value="RodZ-like_C"/>
</dbReference>
<keyword evidence="5" id="KW-1185">Reference proteome</keyword>
<dbReference type="Pfam" id="PF13464">
    <property type="entry name" value="RodZ_C"/>
    <property type="match status" value="1"/>
</dbReference>
<protein>
    <submittedName>
        <fullName evidence="4">Helix-turn-helix domain-containing protein</fullName>
    </submittedName>
</protein>
<dbReference type="InterPro" id="IPR001387">
    <property type="entry name" value="Cro/C1-type_HTH"/>
</dbReference>
<feature type="transmembrane region" description="Helical" evidence="2">
    <location>
        <begin position="134"/>
        <end position="151"/>
    </location>
</feature>
<reference evidence="4 5" key="1">
    <citation type="submission" date="2017-05" db="EMBL/GenBank/DDBJ databases">
        <title>Acinetobacter populi ANC 5415 (= PBJ7), whole genome shotgun sequencing project.</title>
        <authorList>
            <person name="Nemec A."/>
            <person name="Radolfova-Krizova L."/>
        </authorList>
    </citation>
    <scope>NUCLEOTIDE SEQUENCE [LARGE SCALE GENOMIC DNA]</scope>
    <source>
        <strain evidence="4 5">PBJ7</strain>
    </source>
</reference>
<dbReference type="CDD" id="cd00093">
    <property type="entry name" value="HTH_XRE"/>
    <property type="match status" value="1"/>
</dbReference>
<feature type="region of interest" description="Disordered" evidence="1">
    <location>
        <begin position="1"/>
        <end position="25"/>
    </location>
</feature>
<sequence length="266" mass="29190">MEINSNTPKSTTSTSSGLGNSQRPGEYLRQIRLSQKKELSEVAQELKIPEKQLAALEKDDYKALPEAPFIKGYYRAYAKFLNTDATVLIQRFDEIYSNDTGLPPNHALKDSPIKIMGRLSSSGRRGINKWVKRLFVLIVLLVLLWAIWAGLSNWNSKKSVTEVDSVGSNNRVVEVLPMSSGAATHAGSEDQLVLEFSQPTSVMITDVTGKTLAQGRQATTLNLNGQAPFSIRLDDASAVKLKLNNETIGLSSYTKSNGSADFRLSP</sequence>
<feature type="compositionally biased region" description="Low complexity" evidence="1">
    <location>
        <begin position="1"/>
        <end position="21"/>
    </location>
</feature>
<dbReference type="PANTHER" id="PTHR34475">
    <property type="match status" value="1"/>
</dbReference>
<proteinExistence type="predicted"/>
<dbReference type="GO" id="GO:0003677">
    <property type="term" value="F:DNA binding"/>
    <property type="evidence" value="ECO:0007669"/>
    <property type="project" value="InterPro"/>
</dbReference>
<organism evidence="4 5">
    <name type="scientific">Acinetobacter populi</name>
    <dbReference type="NCBI Taxonomy" id="1582270"/>
    <lineage>
        <taxon>Bacteria</taxon>
        <taxon>Pseudomonadati</taxon>
        <taxon>Pseudomonadota</taxon>
        <taxon>Gammaproteobacteria</taxon>
        <taxon>Moraxellales</taxon>
        <taxon>Moraxellaceae</taxon>
        <taxon>Acinetobacter</taxon>
    </lineage>
</organism>
<dbReference type="PANTHER" id="PTHR34475:SF1">
    <property type="entry name" value="CYTOSKELETON PROTEIN RODZ"/>
    <property type="match status" value="1"/>
</dbReference>
<evidence type="ECO:0000313" key="5">
    <source>
        <dbReference type="Proteomes" id="UP000196536"/>
    </source>
</evidence>
<evidence type="ECO:0000256" key="1">
    <source>
        <dbReference type="SAM" id="MobiDB-lite"/>
    </source>
</evidence>
<evidence type="ECO:0000313" key="4">
    <source>
        <dbReference type="EMBL" id="OUY08760.1"/>
    </source>
</evidence>
<dbReference type="RefSeq" id="WP_087619422.1">
    <property type="nucleotide sequence ID" value="NZ_NEXX01000001.1"/>
</dbReference>
<keyword evidence="2" id="KW-0472">Membrane</keyword>
<dbReference type="AlphaFoldDB" id="A0A1Z9Z2S3"/>
<keyword evidence="2" id="KW-1133">Transmembrane helix</keyword>
<dbReference type="OrthoDB" id="9790252at2"/>
<gene>
    <name evidence="4" type="ORF">CAP51_03860</name>
</gene>
<evidence type="ECO:0000259" key="3">
    <source>
        <dbReference type="Pfam" id="PF13464"/>
    </source>
</evidence>